<feature type="compositionally biased region" description="Low complexity" evidence="9">
    <location>
        <begin position="1062"/>
        <end position="1076"/>
    </location>
</feature>
<name>A0ABY7FSF7_MYAAR</name>
<dbReference type="InterPro" id="IPR000306">
    <property type="entry name" value="Znf_FYVE"/>
</dbReference>
<feature type="region of interest" description="Disordered" evidence="9">
    <location>
        <begin position="491"/>
        <end position="525"/>
    </location>
</feature>
<feature type="region of interest" description="Disordered" evidence="9">
    <location>
        <begin position="1058"/>
        <end position="1084"/>
    </location>
</feature>
<feature type="compositionally biased region" description="Basic and acidic residues" evidence="9">
    <location>
        <begin position="370"/>
        <end position="402"/>
    </location>
</feature>
<feature type="compositionally biased region" description="Pro residues" evidence="9">
    <location>
        <begin position="833"/>
        <end position="850"/>
    </location>
</feature>
<feature type="compositionally biased region" description="Basic residues" evidence="9">
    <location>
        <begin position="711"/>
        <end position="721"/>
    </location>
</feature>
<dbReference type="InterPro" id="IPR051092">
    <property type="entry name" value="FYVE_RhoGEF_PH"/>
</dbReference>
<feature type="domain" description="FYVE-type" evidence="12">
    <location>
        <begin position="1388"/>
        <end position="1447"/>
    </location>
</feature>
<accession>A0ABY7FSF7</accession>
<keyword evidence="5 8" id="KW-0863">Zinc-finger</keyword>
<evidence type="ECO:0000259" key="11">
    <source>
        <dbReference type="PROSITE" id="PS50010"/>
    </source>
</evidence>
<feature type="compositionally biased region" description="Polar residues" evidence="9">
    <location>
        <begin position="68"/>
        <end position="94"/>
    </location>
</feature>
<dbReference type="InterPro" id="IPR017455">
    <property type="entry name" value="Znf_FYVE-rel"/>
</dbReference>
<dbReference type="PANTHER" id="PTHR12673">
    <property type="entry name" value="FACIOGENITAL DYSPLASIA PROTEIN"/>
    <property type="match status" value="1"/>
</dbReference>
<dbReference type="InterPro" id="IPR013083">
    <property type="entry name" value="Znf_RING/FYVE/PHD"/>
</dbReference>
<feature type="compositionally biased region" description="Basic and acidic residues" evidence="9">
    <location>
        <begin position="264"/>
        <end position="274"/>
    </location>
</feature>
<evidence type="ECO:0000313" key="13">
    <source>
        <dbReference type="EMBL" id="WAR25165.1"/>
    </source>
</evidence>
<feature type="compositionally biased region" description="Basic and acidic residues" evidence="9">
    <location>
        <begin position="902"/>
        <end position="915"/>
    </location>
</feature>
<feature type="compositionally biased region" description="Polar residues" evidence="9">
    <location>
        <begin position="950"/>
        <end position="964"/>
    </location>
</feature>
<dbReference type="InterPro" id="IPR001849">
    <property type="entry name" value="PH_domain"/>
</dbReference>
<evidence type="ECO:0000256" key="2">
    <source>
        <dbReference type="ARBA" id="ARBA00022490"/>
    </source>
</evidence>
<feature type="compositionally biased region" description="Polar residues" evidence="9">
    <location>
        <begin position="209"/>
        <end position="249"/>
    </location>
</feature>
<dbReference type="EMBL" id="CP111025">
    <property type="protein sequence ID" value="WAR25165.1"/>
    <property type="molecule type" value="Genomic_DNA"/>
</dbReference>
<feature type="compositionally biased region" description="Polar residues" evidence="9">
    <location>
        <begin position="620"/>
        <end position="632"/>
    </location>
</feature>
<protein>
    <submittedName>
        <fullName evidence="13">FGD6-like protein</fullName>
    </submittedName>
</protein>
<feature type="compositionally biased region" description="Polar residues" evidence="9">
    <location>
        <begin position="668"/>
        <end position="677"/>
    </location>
</feature>
<feature type="domain" description="DH" evidence="11">
    <location>
        <begin position="1092"/>
        <end position="1232"/>
    </location>
</feature>
<dbReference type="Proteomes" id="UP001164746">
    <property type="component" value="Chromosome 14"/>
</dbReference>
<evidence type="ECO:0000259" key="10">
    <source>
        <dbReference type="PROSITE" id="PS50003"/>
    </source>
</evidence>
<dbReference type="SUPFAM" id="SSF57903">
    <property type="entry name" value="FYVE/PHD zinc finger"/>
    <property type="match status" value="1"/>
</dbReference>
<feature type="compositionally biased region" description="Polar residues" evidence="9">
    <location>
        <begin position="275"/>
        <end position="285"/>
    </location>
</feature>
<feature type="compositionally biased region" description="Basic and acidic residues" evidence="9">
    <location>
        <begin position="874"/>
        <end position="883"/>
    </location>
</feature>
<feature type="region of interest" description="Disordered" evidence="9">
    <location>
        <begin position="667"/>
        <end position="915"/>
    </location>
</feature>
<feature type="region of interest" description="Disordered" evidence="9">
    <location>
        <begin position="927"/>
        <end position="964"/>
    </location>
</feature>
<dbReference type="SMART" id="SM00325">
    <property type="entry name" value="RhoGEF"/>
    <property type="match status" value="1"/>
</dbReference>
<feature type="compositionally biased region" description="Pro residues" evidence="9">
    <location>
        <begin position="118"/>
        <end position="135"/>
    </location>
</feature>
<dbReference type="Gene3D" id="3.30.40.10">
    <property type="entry name" value="Zinc/RING finger domain, C3HC4 (zinc finger)"/>
    <property type="match status" value="1"/>
</dbReference>
<keyword evidence="3" id="KW-0344">Guanine-nucleotide releasing factor</keyword>
<dbReference type="PROSITE" id="PS50010">
    <property type="entry name" value="DH_2"/>
    <property type="match status" value="1"/>
</dbReference>
<comment type="subcellular location">
    <subcellularLocation>
        <location evidence="1">Cytoplasm</location>
        <location evidence="1">Cytoskeleton</location>
    </subcellularLocation>
</comment>
<dbReference type="SMART" id="SM00064">
    <property type="entry name" value="FYVE"/>
    <property type="match status" value="1"/>
</dbReference>
<evidence type="ECO:0000256" key="1">
    <source>
        <dbReference type="ARBA" id="ARBA00004245"/>
    </source>
</evidence>
<evidence type="ECO:0000256" key="8">
    <source>
        <dbReference type="PROSITE-ProRule" id="PRU00091"/>
    </source>
</evidence>
<evidence type="ECO:0000256" key="9">
    <source>
        <dbReference type="SAM" id="MobiDB-lite"/>
    </source>
</evidence>
<feature type="domain" description="PH" evidence="10">
    <location>
        <begin position="1255"/>
        <end position="1354"/>
    </location>
</feature>
<dbReference type="SMART" id="SM00233">
    <property type="entry name" value="PH"/>
    <property type="match status" value="1"/>
</dbReference>
<feature type="compositionally biased region" description="Polar residues" evidence="9">
    <location>
        <begin position="41"/>
        <end position="61"/>
    </location>
</feature>
<dbReference type="SUPFAM" id="SSF48065">
    <property type="entry name" value="DBL homology domain (DH-domain)"/>
    <property type="match status" value="1"/>
</dbReference>
<evidence type="ECO:0000256" key="6">
    <source>
        <dbReference type="ARBA" id="ARBA00022833"/>
    </source>
</evidence>
<dbReference type="Pfam" id="PF00621">
    <property type="entry name" value="RhoGEF"/>
    <property type="match status" value="1"/>
</dbReference>
<dbReference type="Pfam" id="PF01363">
    <property type="entry name" value="FYVE"/>
    <property type="match status" value="1"/>
</dbReference>
<feature type="compositionally biased region" description="Polar residues" evidence="9">
    <location>
        <begin position="467"/>
        <end position="476"/>
    </location>
</feature>
<sequence length="1576" mass="174743">MIAHSSNRPRPPPPSKKPKPSLPLKPSLPAKPALELKNGDDSPSCTTEHSAADPTPSSSVDTAPVPTPSYSGSTPPDTSQSTPQGTPDPSTLDSRATLTRPKGPPPPLPKTASSALPKTPPKPLPKTPTRPPPKPTIFKQHPPDNRSPVSLTESESVVRRTPPSLPMTPPRASVRKTVTTQGSAESDNSLNVNNSADTENERNEHENNSSVGRETYQSDNDRNTNAGSSVNCMMSKLANSQENLSQSSGPKVPMKPKPRSMLNKSRETSKKENSSNDISVSSGKSTFFAKPDEKIKVAETSMEKISKSENAIKIVHSLENPSNHSVKYKKMASPAHSPLSQRKPPPKPPAKPAKSAEHTDEPGDNSWIRHRTDNESDVHSSNEQLNKKTETESSVEEIKHTIIESGDSSSVQCDTKTGIKETCIKTKVSPTPLRKPHPPKPVARPRPTPRKSLNRQSLDEERLGAQTGDNLTSSKTGAVCDNVFKEKMTENGVKNDGDVKDVTEVRKDVPESDTVGRESPVKLDDDQYRKIEKRVNRSPKSHITELEGENHSPVILRKKISRDTGFDIQDVPSVEELKSLFYDSDEETQAPGGGENQCLSKDFQFGDKFLKFASDDSPNKTKTSPTIAQQHSSSDKDSFEDILGDKELLEPSSLLNEIEDILTRSYKHSSLTRSGSSPEKKSSPFLIAGERFRSERSNSVDVGEDSPIRPPRPKKEGKRLRSLNQMAYDSCGSDTESLPDMSRPRRDSESSNISMTLGKARPHPPKPKRHKLLRVQRSQSDITAMKSVVEKSPQTRRQQSNESNDLCATNTPPGKSIEPNRPASWRKNRPSRKAPPPPPGLPFKVTPPSPTMNLDTVVPVDERVKSMHLSRHSKHEDTHKRLVDSTGSFYHSIPDEEGDSSEGEHHDYQDIPDQKDIDTHLQPSIANAAMSRPAPKTRKQTSPPKLPPRNLNNSHSFDTSSLSSAGHDFDSAITGGASSNEDMSISSSCFDGDIKSPANKKHQLLKVYPKTSSPFGKEKYQTGSDENVLSSGLGPSMSSLSDCGDERNLRPISDCSIQSDILSGSHGTTESSSSSDSELDEDERAMRKKEKKLFMIAKEIASSERVFVDVLRLLNVDFRKHISKATEDQGRPVIPSDTLNRILDYLPQLQNFNEELLADLEDRIEHWEEKHCIADIFKKKGPFLKLFSSYILNFENLTATLDDALKKYPAFQAAVKEFEMGPHYMKHLPADSPEIKDMTTALAIVSDVAFHANENMRHEDYVQKMLEIQKSLVGHFEIIKPGRFSDVLLYTTEAPTGYRLNNTLSLTGMKVSVAARDEYKMEFSIISTQRSFTLQASSLEERDDWVSAINSAIEENTLKRDTFVTMRSQALIDKDFVLGHKAPLWIPDARVTMCMICTVEFTVTFRRHHCRACGWVVCAGCSENKIALRYLKYKMARVCDRCSKALSSANDEGACMSGYLQKWHKGRKWKKQWYLIKDKDTAAADSMVLLGYEVTRFNEFFEGVEAGLLLQLSHKGTTPLVGECDEGGCSTMTTPATPGDQWDQESSHHSTSVGRTSLHWQYLHDIGCKNCHNLLN</sequence>
<evidence type="ECO:0000256" key="7">
    <source>
        <dbReference type="ARBA" id="ARBA00023212"/>
    </source>
</evidence>
<evidence type="ECO:0000256" key="5">
    <source>
        <dbReference type="ARBA" id="ARBA00022771"/>
    </source>
</evidence>
<proteinExistence type="predicted"/>
<evidence type="ECO:0000256" key="3">
    <source>
        <dbReference type="ARBA" id="ARBA00022658"/>
    </source>
</evidence>
<feature type="compositionally biased region" description="Polar residues" evidence="9">
    <location>
        <begin position="722"/>
        <end position="736"/>
    </location>
</feature>
<keyword evidence="14" id="KW-1185">Reference proteome</keyword>
<feature type="compositionally biased region" description="Polar residues" evidence="9">
    <location>
        <begin position="406"/>
        <end position="415"/>
    </location>
</feature>
<dbReference type="PROSITE" id="PS50003">
    <property type="entry name" value="PH_DOMAIN"/>
    <property type="match status" value="1"/>
</dbReference>
<feature type="compositionally biased region" description="Low complexity" evidence="9">
    <location>
        <begin position="24"/>
        <end position="36"/>
    </location>
</feature>
<dbReference type="InterPro" id="IPR011011">
    <property type="entry name" value="Znf_FYVE_PHD"/>
</dbReference>
<evidence type="ECO:0000259" key="12">
    <source>
        <dbReference type="PROSITE" id="PS50178"/>
    </source>
</evidence>
<dbReference type="SUPFAM" id="SSF50729">
    <property type="entry name" value="PH domain-like"/>
    <property type="match status" value="1"/>
</dbReference>
<dbReference type="Gene3D" id="2.30.29.30">
    <property type="entry name" value="Pleckstrin-homology domain (PH domain)/Phosphotyrosine-binding domain (PTB)"/>
    <property type="match status" value="1"/>
</dbReference>
<feature type="region of interest" description="Disordered" evidence="9">
    <location>
        <begin position="532"/>
        <end position="551"/>
    </location>
</feature>
<feature type="compositionally biased region" description="Low complexity" evidence="9">
    <location>
        <begin position="1029"/>
        <end position="1041"/>
    </location>
</feature>
<dbReference type="PROSITE" id="PS50178">
    <property type="entry name" value="ZF_FYVE"/>
    <property type="match status" value="1"/>
</dbReference>
<dbReference type="PANTHER" id="PTHR12673:SF267">
    <property type="entry name" value="PROTEIN CBG10230"/>
    <property type="match status" value="1"/>
</dbReference>
<gene>
    <name evidence="13" type="ORF">MAR_010869</name>
</gene>
<evidence type="ECO:0000313" key="14">
    <source>
        <dbReference type="Proteomes" id="UP001164746"/>
    </source>
</evidence>
<feature type="compositionally biased region" description="Basic and acidic residues" evidence="9">
    <location>
        <begin position="633"/>
        <end position="643"/>
    </location>
</feature>
<dbReference type="InterPro" id="IPR035899">
    <property type="entry name" value="DBL_dom_sf"/>
</dbReference>
<keyword evidence="4" id="KW-0479">Metal-binding</keyword>
<keyword evidence="7" id="KW-0206">Cytoskeleton</keyword>
<dbReference type="Pfam" id="PF00169">
    <property type="entry name" value="PH"/>
    <property type="match status" value="1"/>
</dbReference>
<feature type="region of interest" description="Disordered" evidence="9">
    <location>
        <begin position="1009"/>
        <end position="1045"/>
    </location>
</feature>
<evidence type="ECO:0000256" key="4">
    <source>
        <dbReference type="ARBA" id="ARBA00022723"/>
    </source>
</evidence>
<feature type="region of interest" description="Disordered" evidence="9">
    <location>
        <begin position="611"/>
        <end position="643"/>
    </location>
</feature>
<keyword evidence="2" id="KW-0963">Cytoplasm</keyword>
<feature type="region of interest" description="Disordered" evidence="9">
    <location>
        <begin position="316"/>
        <end position="476"/>
    </location>
</feature>
<feature type="compositionally biased region" description="Polar residues" evidence="9">
    <location>
        <begin position="795"/>
        <end position="813"/>
    </location>
</feature>
<organism evidence="13 14">
    <name type="scientific">Mya arenaria</name>
    <name type="common">Soft-shell clam</name>
    <dbReference type="NCBI Taxonomy" id="6604"/>
    <lineage>
        <taxon>Eukaryota</taxon>
        <taxon>Metazoa</taxon>
        <taxon>Spiralia</taxon>
        <taxon>Lophotrochozoa</taxon>
        <taxon>Mollusca</taxon>
        <taxon>Bivalvia</taxon>
        <taxon>Autobranchia</taxon>
        <taxon>Heteroconchia</taxon>
        <taxon>Euheterodonta</taxon>
        <taxon>Imparidentia</taxon>
        <taxon>Neoheterodontei</taxon>
        <taxon>Myida</taxon>
        <taxon>Myoidea</taxon>
        <taxon>Myidae</taxon>
        <taxon>Mya</taxon>
    </lineage>
</organism>
<feature type="compositionally biased region" description="Basic residues" evidence="9">
    <location>
        <begin position="760"/>
        <end position="774"/>
    </location>
</feature>
<feature type="region of interest" description="Disordered" evidence="9">
    <location>
        <begin position="1"/>
        <end position="292"/>
    </location>
</feature>
<dbReference type="InterPro" id="IPR000219">
    <property type="entry name" value="DH_dom"/>
</dbReference>
<feature type="compositionally biased region" description="Pro residues" evidence="9">
    <location>
        <begin position="9"/>
        <end position="23"/>
    </location>
</feature>
<feature type="compositionally biased region" description="Polar residues" evidence="9">
    <location>
        <begin position="176"/>
        <end position="197"/>
    </location>
</feature>
<dbReference type="Gene3D" id="1.20.900.10">
    <property type="entry name" value="Dbl homology (DH) domain"/>
    <property type="match status" value="1"/>
</dbReference>
<keyword evidence="6" id="KW-0862">Zinc</keyword>
<reference evidence="13" key="1">
    <citation type="submission" date="2022-11" db="EMBL/GenBank/DDBJ databases">
        <title>Centuries of genome instability and evolution in soft-shell clam transmissible cancer (bioRxiv).</title>
        <authorList>
            <person name="Hart S.F.M."/>
            <person name="Yonemitsu M.A."/>
            <person name="Giersch R.M."/>
            <person name="Beal B.F."/>
            <person name="Arriagada G."/>
            <person name="Davis B.W."/>
            <person name="Ostrander E.A."/>
            <person name="Goff S.P."/>
            <person name="Metzger M.J."/>
        </authorList>
    </citation>
    <scope>NUCLEOTIDE SEQUENCE</scope>
    <source>
        <strain evidence="13">MELC-2E11</strain>
        <tissue evidence="13">Siphon/mantle</tissue>
    </source>
</reference>
<dbReference type="InterPro" id="IPR011993">
    <property type="entry name" value="PH-like_dom_sf"/>
</dbReference>